<keyword evidence="1" id="KW-0812">Transmembrane</keyword>
<feature type="transmembrane region" description="Helical" evidence="1">
    <location>
        <begin position="6"/>
        <end position="26"/>
    </location>
</feature>
<organism evidence="2 3">
    <name type="scientific">Aeromicrobium marinum DSM 15272</name>
    <dbReference type="NCBI Taxonomy" id="585531"/>
    <lineage>
        <taxon>Bacteria</taxon>
        <taxon>Bacillati</taxon>
        <taxon>Actinomycetota</taxon>
        <taxon>Actinomycetes</taxon>
        <taxon>Propionibacteriales</taxon>
        <taxon>Nocardioidaceae</taxon>
        <taxon>Aeromicrobium</taxon>
    </lineage>
</organism>
<evidence type="ECO:0000256" key="1">
    <source>
        <dbReference type="SAM" id="Phobius"/>
    </source>
</evidence>
<gene>
    <name evidence="2" type="ORF">HMPREF0063_10090</name>
</gene>
<evidence type="ECO:0000313" key="3">
    <source>
        <dbReference type="Proteomes" id="UP000003111"/>
    </source>
</evidence>
<reference evidence="2" key="1">
    <citation type="submission" date="2010-08" db="EMBL/GenBank/DDBJ databases">
        <authorList>
            <person name="Muzny D."/>
            <person name="Qin X."/>
            <person name="Buhay C."/>
            <person name="Dugan-Rocha S."/>
            <person name="Ding Y."/>
            <person name="Chen G."/>
            <person name="Hawes A."/>
            <person name="Holder M."/>
            <person name="Jhangiani S."/>
            <person name="Johnson A."/>
            <person name="Khan Z."/>
            <person name="Li Z."/>
            <person name="Liu W."/>
            <person name="Liu X."/>
            <person name="Perez L."/>
            <person name="Shen H."/>
            <person name="Wang Q."/>
            <person name="Watt J."/>
            <person name="Xi L."/>
            <person name="Xin Y."/>
            <person name="Zhou J."/>
            <person name="Deng J."/>
            <person name="Jiang H."/>
            <person name="Liu Y."/>
            <person name="Qu J."/>
            <person name="Song X.-Z."/>
            <person name="Zhang L."/>
            <person name="Villasana D."/>
            <person name="Johnson A."/>
            <person name="Liu J."/>
            <person name="Liyanage D."/>
            <person name="Lorensuhewa L."/>
            <person name="Robinson T."/>
            <person name="Song A."/>
            <person name="Song B.-B."/>
            <person name="Dinh H."/>
            <person name="Thornton R."/>
            <person name="Coyle M."/>
            <person name="Francisco L."/>
            <person name="Jackson L."/>
            <person name="Javaid M."/>
            <person name="Korchina V."/>
            <person name="Kovar C."/>
            <person name="Mata R."/>
            <person name="Mathew T."/>
            <person name="Ngo R."/>
            <person name="Nguyen L."/>
            <person name="Nguyen N."/>
            <person name="Okwuonu G."/>
            <person name="Ongeri F."/>
            <person name="Pham C."/>
            <person name="Simmons D."/>
            <person name="Wilczek-Boney K."/>
            <person name="Hale W."/>
            <person name="Jakkamsetti A."/>
            <person name="Pham P."/>
            <person name="Ruth R."/>
            <person name="San Lucas F."/>
            <person name="Warren J."/>
            <person name="Zhang J."/>
            <person name="Zhao Z."/>
            <person name="Zhou C."/>
            <person name="Zhu D."/>
            <person name="Lee S."/>
            <person name="Bess C."/>
            <person name="Blankenburg K."/>
            <person name="Forbes L."/>
            <person name="Fu Q."/>
            <person name="Gubbala S."/>
            <person name="Hirani K."/>
            <person name="Jayaseelan J.C."/>
            <person name="Lara F."/>
            <person name="Munidasa M."/>
            <person name="Palculict T."/>
            <person name="Patil S."/>
            <person name="Pu L.-L."/>
            <person name="Saada N."/>
            <person name="Tang L."/>
            <person name="Weissenberger G."/>
            <person name="Zhu Y."/>
            <person name="Hemphill L."/>
            <person name="Shang Y."/>
            <person name="Youmans B."/>
            <person name="Ayvaz T."/>
            <person name="Ross M."/>
            <person name="Santibanez J."/>
            <person name="Aqrawi P."/>
            <person name="Gross S."/>
            <person name="Joshi V."/>
            <person name="Fowler G."/>
            <person name="Nazareth L."/>
            <person name="Reid J."/>
            <person name="Worley K."/>
            <person name="Petrosino J."/>
            <person name="Highlander S."/>
            <person name="Gibbs R."/>
        </authorList>
    </citation>
    <scope>NUCLEOTIDE SEQUENCE [LARGE SCALE GENOMIC DNA]</scope>
    <source>
        <strain evidence="2">DSM 15272</strain>
    </source>
</reference>
<dbReference type="Proteomes" id="UP000003111">
    <property type="component" value="Unassembled WGS sequence"/>
</dbReference>
<comment type="caution">
    <text evidence="2">The sequence shown here is derived from an EMBL/GenBank/DDBJ whole genome shotgun (WGS) entry which is preliminary data.</text>
</comment>
<evidence type="ECO:0000313" key="2">
    <source>
        <dbReference type="EMBL" id="EFQ84749.1"/>
    </source>
</evidence>
<sequence>MTAAIAQAAVGVLLFIIAVVSLFLLAREAVRVGDARAAAEYLPTVAGEHELRSFTERFVDRSLEKALL</sequence>
<dbReference type="EMBL" id="ACLF03000001">
    <property type="protein sequence ID" value="EFQ84749.1"/>
    <property type="molecule type" value="Genomic_DNA"/>
</dbReference>
<keyword evidence="1" id="KW-0472">Membrane</keyword>
<dbReference type="AlphaFoldDB" id="E2S7T3"/>
<keyword evidence="1" id="KW-1133">Transmembrane helix</keyword>
<dbReference type="STRING" id="585531.HMPREF0063_10090"/>
<protein>
    <submittedName>
        <fullName evidence="2">Uncharacterized protein</fullName>
    </submittedName>
</protein>
<dbReference type="RefSeq" id="WP_007076657.1">
    <property type="nucleotide sequence ID" value="NZ_CM001024.1"/>
</dbReference>
<dbReference type="HOGENOM" id="CLU_2784642_0_0_11"/>
<keyword evidence="3" id="KW-1185">Reference proteome</keyword>
<name>E2S7T3_9ACTN</name>
<accession>E2S7T3</accession>
<proteinExistence type="predicted"/>